<proteinExistence type="predicted"/>
<evidence type="ECO:0000313" key="1">
    <source>
        <dbReference type="EMBL" id="VAH32003.1"/>
    </source>
</evidence>
<protein>
    <submittedName>
        <fullName evidence="1">Uncharacterized protein</fullName>
    </submittedName>
</protein>
<accession>A0A9R1NVT3</accession>
<name>A0A9R1NVT3_TRITD</name>
<reference evidence="1 2" key="1">
    <citation type="submission" date="2017-09" db="EMBL/GenBank/DDBJ databases">
        <authorList>
            <consortium name="International Durum Wheat Genome Sequencing Consortium (IDWGSC)"/>
            <person name="Milanesi L."/>
        </authorList>
    </citation>
    <scope>NUCLEOTIDE SEQUENCE [LARGE SCALE GENOMIC DNA]</scope>
    <source>
        <strain evidence="2">cv. Svevo</strain>
    </source>
</reference>
<dbReference type="Gramene" id="TRITD2Av1G174910.2">
    <property type="protein sequence ID" value="TRITD2Av1G174910.2"/>
    <property type="gene ID" value="TRITD2Av1G174910"/>
</dbReference>
<dbReference type="AlphaFoldDB" id="A0A9R1NVT3"/>
<dbReference type="EMBL" id="LT934113">
    <property type="protein sequence ID" value="VAH32003.1"/>
    <property type="molecule type" value="Genomic_DNA"/>
</dbReference>
<dbReference type="Proteomes" id="UP000324705">
    <property type="component" value="Chromosome 2A"/>
</dbReference>
<keyword evidence="2" id="KW-1185">Reference proteome</keyword>
<organism evidence="1 2">
    <name type="scientific">Triticum turgidum subsp. durum</name>
    <name type="common">Durum wheat</name>
    <name type="synonym">Triticum durum</name>
    <dbReference type="NCBI Taxonomy" id="4567"/>
    <lineage>
        <taxon>Eukaryota</taxon>
        <taxon>Viridiplantae</taxon>
        <taxon>Streptophyta</taxon>
        <taxon>Embryophyta</taxon>
        <taxon>Tracheophyta</taxon>
        <taxon>Spermatophyta</taxon>
        <taxon>Magnoliopsida</taxon>
        <taxon>Liliopsida</taxon>
        <taxon>Poales</taxon>
        <taxon>Poaceae</taxon>
        <taxon>BOP clade</taxon>
        <taxon>Pooideae</taxon>
        <taxon>Triticodae</taxon>
        <taxon>Triticeae</taxon>
        <taxon>Triticinae</taxon>
        <taxon>Triticum</taxon>
    </lineage>
</organism>
<gene>
    <name evidence="1" type="ORF">TRITD_2Av1G174910</name>
</gene>
<evidence type="ECO:0000313" key="2">
    <source>
        <dbReference type="Proteomes" id="UP000324705"/>
    </source>
</evidence>
<sequence>MGSARSTATPCSVCVRVYMGVTTSQLTTETAAALTASQPDYASVRSLFRSVSPLPVRSVPPHGARVRVSWSDVCACVVLLQLAARIVVSNLPPSGNSLCGARK</sequence>